<keyword evidence="3" id="KW-0479">Metal-binding</keyword>
<dbReference type="FunFam" id="1.10.150.240:FF:000001">
    <property type="entry name" value="Haloacid dehalogenase-like hydrolase domain"/>
    <property type="match status" value="1"/>
</dbReference>
<dbReference type="Pfam" id="PF00702">
    <property type="entry name" value="Hydrolase"/>
    <property type="match status" value="1"/>
</dbReference>
<comment type="cofactor">
    <cofactor evidence="1">
        <name>Mg(2+)</name>
        <dbReference type="ChEBI" id="CHEBI:18420"/>
    </cofactor>
</comment>
<protein>
    <recommendedName>
        <fullName evidence="7">pseudouridine 5'-phosphatase</fullName>
        <ecNumber evidence="7">3.1.3.96</ecNumber>
    </recommendedName>
    <alternativeName>
        <fullName evidence="8">Pseudouridine-5'-monophosphatase</fullName>
    </alternativeName>
</protein>
<dbReference type="FunFam" id="3.40.50.1000:FF:000055">
    <property type="entry name" value="Haloacid dehalogenase-like hydrolase family protein"/>
    <property type="match status" value="1"/>
</dbReference>
<evidence type="ECO:0000256" key="2">
    <source>
        <dbReference type="ARBA" id="ARBA00006171"/>
    </source>
</evidence>
<dbReference type="AlphaFoldDB" id="A0A922HU55"/>
<comment type="catalytic activity">
    <reaction evidence="6">
        <text>psi-UMP + H2O = pseudouridine + phosphate</text>
        <dbReference type="Rhea" id="RHEA:10944"/>
        <dbReference type="ChEBI" id="CHEBI:15377"/>
        <dbReference type="ChEBI" id="CHEBI:17802"/>
        <dbReference type="ChEBI" id="CHEBI:43474"/>
        <dbReference type="ChEBI" id="CHEBI:58380"/>
        <dbReference type="EC" id="3.1.3.96"/>
    </reaction>
</comment>
<comment type="caution">
    <text evidence="9">The sequence shown here is derived from an EMBL/GenBank/DDBJ whole genome shotgun (WGS) entry which is preliminary data.</text>
</comment>
<reference evidence="9" key="1">
    <citation type="submission" date="2013-05" db="EMBL/GenBank/DDBJ databases">
        <authorList>
            <person name="Yim A.K.Y."/>
            <person name="Chan T.F."/>
            <person name="Ji K.M."/>
            <person name="Liu X.Y."/>
            <person name="Zhou J.W."/>
            <person name="Li R.Q."/>
            <person name="Yang K.Y."/>
            <person name="Li J."/>
            <person name="Li M."/>
            <person name="Law P.T.W."/>
            <person name="Wu Y.L."/>
            <person name="Cai Z.L."/>
            <person name="Qin H."/>
            <person name="Bao Y."/>
            <person name="Leung R.K.K."/>
            <person name="Ng P.K.S."/>
            <person name="Zou J."/>
            <person name="Zhong X.J."/>
            <person name="Ran P.X."/>
            <person name="Zhong N.S."/>
            <person name="Liu Z.G."/>
            <person name="Tsui S.K.W."/>
        </authorList>
    </citation>
    <scope>NUCLEOTIDE SEQUENCE</scope>
    <source>
        <strain evidence="9">Derf</strain>
        <tissue evidence="9">Whole organism</tissue>
    </source>
</reference>
<dbReference type="SFLD" id="SFLDG01135">
    <property type="entry name" value="C1.5.6:_HAD__Beta-PGM__Phospha"/>
    <property type="match status" value="1"/>
</dbReference>
<dbReference type="SUPFAM" id="SSF56784">
    <property type="entry name" value="HAD-like"/>
    <property type="match status" value="1"/>
</dbReference>
<dbReference type="EMBL" id="ASGP02000005">
    <property type="protein sequence ID" value="KAH9506060.1"/>
    <property type="molecule type" value="Genomic_DNA"/>
</dbReference>
<dbReference type="SFLD" id="SFLDS00003">
    <property type="entry name" value="Haloacid_Dehalogenase"/>
    <property type="match status" value="1"/>
</dbReference>
<keyword evidence="5" id="KW-0460">Magnesium</keyword>
<dbReference type="InterPro" id="IPR023198">
    <property type="entry name" value="PGP-like_dom2"/>
</dbReference>
<evidence type="ECO:0000256" key="7">
    <source>
        <dbReference type="ARBA" id="ARBA00066578"/>
    </source>
</evidence>
<name>A0A922HU55_DERFA</name>
<evidence type="ECO:0000313" key="9">
    <source>
        <dbReference type="EMBL" id="KAH9506060.1"/>
    </source>
</evidence>
<evidence type="ECO:0000256" key="8">
    <source>
        <dbReference type="ARBA" id="ARBA00083904"/>
    </source>
</evidence>
<comment type="similarity">
    <text evidence="2">Belongs to the HAD-like hydrolase superfamily. CbbY/CbbZ/Gph/YieH family.</text>
</comment>
<dbReference type="Gene3D" id="3.40.50.1000">
    <property type="entry name" value="HAD superfamily/HAD-like"/>
    <property type="match status" value="1"/>
</dbReference>
<organism evidence="9 10">
    <name type="scientific">Dermatophagoides farinae</name>
    <name type="common">American house dust mite</name>
    <dbReference type="NCBI Taxonomy" id="6954"/>
    <lineage>
        <taxon>Eukaryota</taxon>
        <taxon>Metazoa</taxon>
        <taxon>Ecdysozoa</taxon>
        <taxon>Arthropoda</taxon>
        <taxon>Chelicerata</taxon>
        <taxon>Arachnida</taxon>
        <taxon>Acari</taxon>
        <taxon>Acariformes</taxon>
        <taxon>Sarcoptiformes</taxon>
        <taxon>Astigmata</taxon>
        <taxon>Psoroptidia</taxon>
        <taxon>Analgoidea</taxon>
        <taxon>Pyroglyphidae</taxon>
        <taxon>Dermatophagoidinae</taxon>
        <taxon>Dermatophagoides</taxon>
    </lineage>
</organism>
<dbReference type="Gene3D" id="1.10.150.240">
    <property type="entry name" value="Putative phosphatase, domain 2"/>
    <property type="match status" value="1"/>
</dbReference>
<dbReference type="SFLD" id="SFLDG01129">
    <property type="entry name" value="C1.5:_HAD__Beta-PGM__Phosphata"/>
    <property type="match status" value="1"/>
</dbReference>
<dbReference type="PANTHER" id="PTHR18901">
    <property type="entry name" value="2-DEOXYGLUCOSE-6-PHOSPHATE PHOSPHATASE 2"/>
    <property type="match status" value="1"/>
</dbReference>
<dbReference type="NCBIfam" id="TIGR01509">
    <property type="entry name" value="HAD-SF-IA-v3"/>
    <property type="match status" value="1"/>
</dbReference>
<evidence type="ECO:0000256" key="6">
    <source>
        <dbReference type="ARBA" id="ARBA00052504"/>
    </source>
</evidence>
<evidence type="ECO:0000256" key="3">
    <source>
        <dbReference type="ARBA" id="ARBA00022723"/>
    </source>
</evidence>
<evidence type="ECO:0000256" key="1">
    <source>
        <dbReference type="ARBA" id="ARBA00001946"/>
    </source>
</evidence>
<keyword evidence="4" id="KW-0378">Hydrolase</keyword>
<dbReference type="GO" id="GO:0046872">
    <property type="term" value="F:metal ion binding"/>
    <property type="evidence" value="ECO:0007669"/>
    <property type="project" value="UniProtKB-KW"/>
</dbReference>
<dbReference type="GO" id="GO:1990738">
    <property type="term" value="F:pseudouridine 5'-phosphatase activity"/>
    <property type="evidence" value="ECO:0007669"/>
    <property type="project" value="UniProtKB-EC"/>
</dbReference>
<gene>
    <name evidence="9" type="primary">HDHD1_6</name>
    <name evidence="9" type="ORF">DERF_010807</name>
</gene>
<evidence type="ECO:0000256" key="4">
    <source>
        <dbReference type="ARBA" id="ARBA00022801"/>
    </source>
</evidence>
<proteinExistence type="inferred from homology"/>
<sequence>MSSSSSISSVTPLQPQKTITHVIFDMDGLILDTETLYEKAINSVTKRYGHEYPFEVKMKTMGRIGPEGSQIIIDELKLPLTVDEYSRLVDEEYRKVFTEFVPLMPGAERLIRHLHNHGIPIAVATSSKAFAFDLKTKHHPELFQLFHHILIASNDAEIVRGKPDPQTFLVCARRFQPPVSESQMSNVLVFEDSVAGIQAANAAGMQSVWVPDPRMPKNSVQSSLVLKSLQEFKPEQFGLPPFVE</sequence>
<dbReference type="PANTHER" id="PTHR18901:SF38">
    <property type="entry name" value="PSEUDOURIDINE-5'-PHOSPHATASE"/>
    <property type="match status" value="1"/>
</dbReference>
<accession>A0A922HU55</accession>
<evidence type="ECO:0000256" key="5">
    <source>
        <dbReference type="ARBA" id="ARBA00022842"/>
    </source>
</evidence>
<reference evidence="9" key="2">
    <citation type="journal article" date="2022" name="Res Sq">
        <title>Comparative Genomics Reveals Insights into the Divergent Evolution of Astigmatic Mites and Household Pest Adaptations.</title>
        <authorList>
            <person name="Xiong Q."/>
            <person name="Wan A.T.-Y."/>
            <person name="Liu X.-Y."/>
            <person name="Fung C.S.-H."/>
            <person name="Xiao X."/>
            <person name="Malainual N."/>
            <person name="Hou J."/>
            <person name="Wang L."/>
            <person name="Wang M."/>
            <person name="Yang K."/>
            <person name="Cui Y."/>
            <person name="Leung E."/>
            <person name="Nong W."/>
            <person name="Shin S.-K."/>
            <person name="Au S."/>
            <person name="Jeong K.Y."/>
            <person name="Chew F.T."/>
            <person name="Hui J."/>
            <person name="Leung T.F."/>
            <person name="Tungtrongchitr A."/>
            <person name="Zhong N."/>
            <person name="Liu Z."/>
            <person name="Tsui S."/>
        </authorList>
    </citation>
    <scope>NUCLEOTIDE SEQUENCE</scope>
    <source>
        <strain evidence="9">Derf</strain>
        <tissue evidence="9">Whole organism</tissue>
    </source>
</reference>
<evidence type="ECO:0000313" key="10">
    <source>
        <dbReference type="Proteomes" id="UP000790347"/>
    </source>
</evidence>
<dbReference type="Proteomes" id="UP000790347">
    <property type="component" value="Unassembled WGS sequence"/>
</dbReference>
<dbReference type="InterPro" id="IPR036412">
    <property type="entry name" value="HAD-like_sf"/>
</dbReference>
<dbReference type="InterPro" id="IPR023214">
    <property type="entry name" value="HAD_sf"/>
</dbReference>
<keyword evidence="10" id="KW-1185">Reference proteome</keyword>
<dbReference type="EC" id="3.1.3.96" evidence="7"/>
<dbReference type="InterPro" id="IPR006439">
    <property type="entry name" value="HAD-SF_hydro_IA"/>
</dbReference>